<feature type="signal peptide" evidence="1">
    <location>
        <begin position="1"/>
        <end position="28"/>
    </location>
</feature>
<dbReference type="AlphaFoldDB" id="A0A1Z5IK02"/>
<evidence type="ECO:0008006" key="4">
    <source>
        <dbReference type="Google" id="ProtNLM"/>
    </source>
</evidence>
<dbReference type="RefSeq" id="WP_089137119.1">
    <property type="nucleotide sequence ID" value="NZ_BCMG01000011.1"/>
</dbReference>
<keyword evidence="3" id="KW-1185">Reference proteome</keyword>
<accession>A0A1Z5IK02</accession>
<evidence type="ECO:0000256" key="1">
    <source>
        <dbReference type="SAM" id="SignalP"/>
    </source>
</evidence>
<sequence>MKKSILVTIGLSVGLIGAMGTTSTTANAAKVHSGIPSVLRHTKWHSKKFHMSGMTLRSTVTFYNKTLKSNPVGAMNSTPTYKMKYKYLGHHTYYLVGRIYNNAPAGGMAWKYKVKRYSSHKMYFKDLTQPSKYVNQIYTR</sequence>
<comment type="caution">
    <text evidence="2">The sequence shown here is derived from an EMBL/GenBank/DDBJ whole genome shotgun (WGS) entry which is preliminary data.</text>
</comment>
<keyword evidence="1" id="KW-0732">Signal</keyword>
<reference evidence="2 3" key="1">
    <citation type="submission" date="2015-11" db="EMBL/GenBank/DDBJ databases">
        <title>Draft genome sequences of new species of the genus Lactobacillus isolated from orchardgrass silage.</title>
        <authorList>
            <person name="Tohno M."/>
            <person name="Tanizawa Y."/>
            <person name="Arita M."/>
        </authorList>
    </citation>
    <scope>NUCLEOTIDE SEQUENCE [LARGE SCALE GENOMIC DNA]</scope>
    <source>
        <strain evidence="2 3">IWT126</strain>
    </source>
</reference>
<dbReference type="OrthoDB" id="2304347at2"/>
<evidence type="ECO:0000313" key="3">
    <source>
        <dbReference type="Proteomes" id="UP000198402"/>
    </source>
</evidence>
<evidence type="ECO:0000313" key="2">
    <source>
        <dbReference type="EMBL" id="GAX02009.1"/>
    </source>
</evidence>
<proteinExistence type="predicted"/>
<gene>
    <name evidence="2" type="ORF">IWT126_02073</name>
</gene>
<dbReference type="Proteomes" id="UP000198402">
    <property type="component" value="Unassembled WGS sequence"/>
</dbReference>
<organism evidence="2 3">
    <name type="scientific">Secundilactobacillus silagei JCM 19001</name>
    <dbReference type="NCBI Taxonomy" id="1302250"/>
    <lineage>
        <taxon>Bacteria</taxon>
        <taxon>Bacillati</taxon>
        <taxon>Bacillota</taxon>
        <taxon>Bacilli</taxon>
        <taxon>Lactobacillales</taxon>
        <taxon>Lactobacillaceae</taxon>
        <taxon>Secundilactobacillus</taxon>
    </lineage>
</organism>
<name>A0A1Z5IK02_9LACO</name>
<dbReference type="EMBL" id="BCMG01000011">
    <property type="protein sequence ID" value="GAX02009.1"/>
    <property type="molecule type" value="Genomic_DNA"/>
</dbReference>
<feature type="chain" id="PRO_5012306366" description="DUF4430 domain-containing protein" evidence="1">
    <location>
        <begin position="29"/>
        <end position="140"/>
    </location>
</feature>
<protein>
    <recommendedName>
        <fullName evidence="4">DUF4430 domain-containing protein</fullName>
    </recommendedName>
</protein>